<evidence type="ECO:0000313" key="2">
    <source>
        <dbReference type="Proteomes" id="UP000003963"/>
    </source>
</evidence>
<name>D9WT31_9ACTN</name>
<dbReference type="AlphaFoldDB" id="D9WT31"/>
<accession>D9WT31</accession>
<keyword evidence="2" id="KW-1185">Reference proteome</keyword>
<dbReference type="STRING" id="457427.SSOG_05966"/>
<dbReference type="Proteomes" id="UP000003963">
    <property type="component" value="Unassembled WGS sequence"/>
</dbReference>
<gene>
    <name evidence="1" type="ORF">SSOG_05966</name>
</gene>
<proteinExistence type="predicted"/>
<reference evidence="1 2" key="1">
    <citation type="submission" date="2009-02" db="EMBL/GenBank/DDBJ databases">
        <title>Annotation of Streptomyces hygroscopicus strain ATCC 53653.</title>
        <authorList>
            <consortium name="The Broad Institute Genome Sequencing Platform"/>
            <consortium name="Broad Institute Microbial Sequencing Center"/>
            <person name="Fischbach M."/>
            <person name="Godfrey P."/>
            <person name="Ward D."/>
            <person name="Young S."/>
            <person name="Zeng Q."/>
            <person name="Koehrsen M."/>
            <person name="Alvarado L."/>
            <person name="Berlin A.M."/>
            <person name="Bochicchio J."/>
            <person name="Borenstein D."/>
            <person name="Chapman S.B."/>
            <person name="Chen Z."/>
            <person name="Engels R."/>
            <person name="Freedman E."/>
            <person name="Gellesch M."/>
            <person name="Goldberg J."/>
            <person name="Griggs A."/>
            <person name="Gujja S."/>
            <person name="Heilman E.R."/>
            <person name="Heiman D.I."/>
            <person name="Hepburn T.A."/>
            <person name="Howarth C."/>
            <person name="Jen D."/>
            <person name="Larson L."/>
            <person name="Lewis B."/>
            <person name="Mehta T."/>
            <person name="Park D."/>
            <person name="Pearson M."/>
            <person name="Richards J."/>
            <person name="Roberts A."/>
            <person name="Saif S."/>
            <person name="Shea T.D."/>
            <person name="Shenoy N."/>
            <person name="Sisk P."/>
            <person name="Stolte C."/>
            <person name="Sykes S.N."/>
            <person name="Thomson T."/>
            <person name="Walk T."/>
            <person name="White J."/>
            <person name="Yandava C."/>
            <person name="Straight P."/>
            <person name="Clardy J."/>
            <person name="Hung D."/>
            <person name="Kolter R."/>
            <person name="Mekalanos J."/>
            <person name="Walker S."/>
            <person name="Walsh C.T."/>
            <person name="Wieland-Brown L.C."/>
            <person name="Haas B."/>
            <person name="Nusbaum C."/>
            <person name="Birren B."/>
        </authorList>
    </citation>
    <scope>NUCLEOTIDE SEQUENCE [LARGE SCALE GENOMIC DNA]</scope>
    <source>
        <strain evidence="1 2">ATCC 53653</strain>
    </source>
</reference>
<sequence length="59" mass="6475">MRPVGPHDAACTTAMRALEISGETESRRITAELRRVVTSLAPWRRTPMVRDLAEAVAAV</sequence>
<dbReference type="HOGENOM" id="CLU_2958850_0_0_11"/>
<evidence type="ECO:0000313" key="1">
    <source>
        <dbReference type="EMBL" id="EFL26252.1"/>
    </source>
</evidence>
<organism evidence="1 2">
    <name type="scientific">Streptomyces himastatinicus ATCC 53653</name>
    <dbReference type="NCBI Taxonomy" id="457427"/>
    <lineage>
        <taxon>Bacteria</taxon>
        <taxon>Bacillati</taxon>
        <taxon>Actinomycetota</taxon>
        <taxon>Actinomycetes</taxon>
        <taxon>Kitasatosporales</taxon>
        <taxon>Streptomycetaceae</taxon>
        <taxon>Streptomyces</taxon>
        <taxon>Streptomyces violaceusniger group</taxon>
    </lineage>
</organism>
<protein>
    <submittedName>
        <fullName evidence="1">Uncharacterized protein</fullName>
    </submittedName>
</protein>
<dbReference type="EMBL" id="GG657754">
    <property type="protein sequence ID" value="EFL26252.1"/>
    <property type="molecule type" value="Genomic_DNA"/>
</dbReference>